<name>A0ABQ1F7J0_9SPHN</name>
<evidence type="ECO:0000313" key="9">
    <source>
        <dbReference type="EMBL" id="GGA01854.1"/>
    </source>
</evidence>
<sequence length="327" mass="35710">MSYIESATSGGDPLNPASRDRLGGQPTHSPTKASVNRPATAARSDDEKARRKAALDKLLRDIDTSLDEANKANASGANRPKTKAHNMVRDLGERYRHRSELQRARAAAQKTFGVKPRKSGRKRAALMMGLGAMTLSTVAATGPELRTKSVPVIQDVSVDATRYRVHAAKIGASDAFKQALIEEEGVRQTVYRDVAGYPTVGVGHLIRSEDGLSVGDRISYDRVLDFLEDDLAIAEEGVRRLVGDLPIYQHEFDALLDLVYNVGEGNVSAQESPRLNAAIAAGDYETIADELRYTTAAGKKARGLEFRSERRVAIFEQASYEDPREQS</sequence>
<dbReference type="Pfam" id="PF00959">
    <property type="entry name" value="Phage_lysozyme"/>
    <property type="match status" value="1"/>
</dbReference>
<dbReference type="CDD" id="cd00737">
    <property type="entry name" value="lyz_endolysin_autolysin"/>
    <property type="match status" value="1"/>
</dbReference>
<dbReference type="RefSeq" id="WP_229658072.1">
    <property type="nucleotide sequence ID" value="NZ_BMID01000001.1"/>
</dbReference>
<dbReference type="InterPro" id="IPR002196">
    <property type="entry name" value="Glyco_hydro_24"/>
</dbReference>
<evidence type="ECO:0000256" key="6">
    <source>
        <dbReference type="ARBA" id="ARBA00023295"/>
    </source>
</evidence>
<comment type="caution">
    <text evidence="9">The sequence shown here is derived from an EMBL/GenBank/DDBJ whole genome shotgun (WGS) entry which is preliminary data.</text>
</comment>
<dbReference type="InterPro" id="IPR023346">
    <property type="entry name" value="Lysozyme-like_dom_sf"/>
</dbReference>
<keyword evidence="2 7" id="KW-0929">Antimicrobial</keyword>
<dbReference type="HAMAP" id="MF_04110">
    <property type="entry name" value="ENDOLYSIN_T4"/>
    <property type="match status" value="1"/>
</dbReference>
<comment type="catalytic activity">
    <reaction evidence="1 7">
        <text>Hydrolysis of (1-&gt;4)-beta-linkages between N-acetylmuramic acid and N-acetyl-D-glucosamine residues in a peptidoglycan and between N-acetyl-D-glucosamine residues in chitodextrins.</text>
        <dbReference type="EC" id="3.2.1.17"/>
    </reaction>
</comment>
<dbReference type="PANTHER" id="PTHR38107">
    <property type="match status" value="1"/>
</dbReference>
<protein>
    <recommendedName>
        <fullName evidence="7">Lysozyme</fullName>
        <ecNumber evidence="7">3.2.1.17</ecNumber>
    </recommendedName>
</protein>
<evidence type="ECO:0000256" key="7">
    <source>
        <dbReference type="RuleBase" id="RU003788"/>
    </source>
</evidence>
<dbReference type="InterPro" id="IPR023347">
    <property type="entry name" value="Lysozyme_dom_sf"/>
</dbReference>
<evidence type="ECO:0000256" key="2">
    <source>
        <dbReference type="ARBA" id="ARBA00022529"/>
    </source>
</evidence>
<accession>A0ABQ1F7J0</accession>
<keyword evidence="3 7" id="KW-0081">Bacteriolytic enzyme</keyword>
<dbReference type="EMBL" id="BMID01000001">
    <property type="protein sequence ID" value="GGA01854.1"/>
    <property type="molecule type" value="Genomic_DNA"/>
</dbReference>
<organism evidence="9 10">
    <name type="scientific">Blastomonas marina</name>
    <dbReference type="NCBI Taxonomy" id="1867408"/>
    <lineage>
        <taxon>Bacteria</taxon>
        <taxon>Pseudomonadati</taxon>
        <taxon>Pseudomonadota</taxon>
        <taxon>Alphaproteobacteria</taxon>
        <taxon>Sphingomonadales</taxon>
        <taxon>Sphingomonadaceae</taxon>
        <taxon>Blastomonas</taxon>
    </lineage>
</organism>
<dbReference type="Proteomes" id="UP000603317">
    <property type="component" value="Unassembled WGS sequence"/>
</dbReference>
<comment type="similarity">
    <text evidence="7">Belongs to the glycosyl hydrolase 24 family.</text>
</comment>
<evidence type="ECO:0000256" key="8">
    <source>
        <dbReference type="SAM" id="MobiDB-lite"/>
    </source>
</evidence>
<keyword evidence="6 7" id="KW-0326">Glycosidase</keyword>
<evidence type="ECO:0000256" key="1">
    <source>
        <dbReference type="ARBA" id="ARBA00000632"/>
    </source>
</evidence>
<dbReference type="SUPFAM" id="SSF53955">
    <property type="entry name" value="Lysozyme-like"/>
    <property type="match status" value="1"/>
</dbReference>
<feature type="compositionally biased region" description="Basic and acidic residues" evidence="8">
    <location>
        <begin position="43"/>
        <end position="52"/>
    </location>
</feature>
<dbReference type="InterPro" id="IPR051018">
    <property type="entry name" value="Bacteriophage_GH24"/>
</dbReference>
<evidence type="ECO:0000256" key="4">
    <source>
        <dbReference type="ARBA" id="ARBA00022801"/>
    </source>
</evidence>
<dbReference type="Gene3D" id="1.10.530.40">
    <property type="match status" value="1"/>
</dbReference>
<keyword evidence="4 7" id="KW-0378">Hydrolase</keyword>
<dbReference type="InterPro" id="IPR034690">
    <property type="entry name" value="Endolysin_T4_type"/>
</dbReference>
<proteinExistence type="inferred from homology"/>
<evidence type="ECO:0000256" key="5">
    <source>
        <dbReference type="ARBA" id="ARBA00023200"/>
    </source>
</evidence>
<gene>
    <name evidence="9" type="ORF">GCM10010923_08200</name>
</gene>
<dbReference type="EC" id="3.2.1.17" evidence="7"/>
<dbReference type="InterPro" id="IPR033907">
    <property type="entry name" value="Endolysin_autolysin"/>
</dbReference>
<evidence type="ECO:0000313" key="10">
    <source>
        <dbReference type="Proteomes" id="UP000603317"/>
    </source>
</evidence>
<reference evidence="10" key="1">
    <citation type="journal article" date="2019" name="Int. J. Syst. Evol. Microbiol.">
        <title>The Global Catalogue of Microorganisms (GCM) 10K type strain sequencing project: providing services to taxonomists for standard genome sequencing and annotation.</title>
        <authorList>
            <consortium name="The Broad Institute Genomics Platform"/>
            <consortium name="The Broad Institute Genome Sequencing Center for Infectious Disease"/>
            <person name="Wu L."/>
            <person name="Ma J."/>
        </authorList>
    </citation>
    <scope>NUCLEOTIDE SEQUENCE [LARGE SCALE GENOMIC DNA]</scope>
    <source>
        <strain evidence="10">CGMCC 1.15297</strain>
    </source>
</reference>
<evidence type="ECO:0000256" key="3">
    <source>
        <dbReference type="ARBA" id="ARBA00022638"/>
    </source>
</evidence>
<feature type="region of interest" description="Disordered" evidence="8">
    <location>
        <begin position="1"/>
        <end position="52"/>
    </location>
</feature>
<keyword evidence="5" id="KW-1035">Host cytoplasm</keyword>
<keyword evidence="10" id="KW-1185">Reference proteome</keyword>
<dbReference type="PANTHER" id="PTHR38107:SF3">
    <property type="entry name" value="LYSOZYME RRRD-RELATED"/>
    <property type="match status" value="1"/>
</dbReference>